<dbReference type="EMBL" id="NDIQ01000001">
    <property type="protein sequence ID" value="PRT53878.1"/>
    <property type="molecule type" value="Genomic_DNA"/>
</dbReference>
<protein>
    <recommendedName>
        <fullName evidence="4">cysteine synthase</fullName>
        <ecNumber evidence="4">2.5.1.47</ecNumber>
    </recommendedName>
    <alternativeName>
        <fullName evidence="12">Cysteine synthase-like protein</fullName>
    </alternativeName>
</protein>
<evidence type="ECO:0000256" key="9">
    <source>
        <dbReference type="ARBA" id="ARBA00023128"/>
    </source>
</evidence>
<evidence type="ECO:0000256" key="2">
    <source>
        <dbReference type="ARBA" id="ARBA00004572"/>
    </source>
</evidence>
<keyword evidence="7" id="KW-1000">Mitochondrion outer membrane</keyword>
<dbReference type="GO" id="GO:0005741">
    <property type="term" value="C:mitochondrial outer membrane"/>
    <property type="evidence" value="ECO:0007669"/>
    <property type="project" value="UniProtKB-SubCell"/>
</dbReference>
<evidence type="ECO:0000256" key="8">
    <source>
        <dbReference type="ARBA" id="ARBA00022989"/>
    </source>
</evidence>
<dbReference type="InterPro" id="IPR001926">
    <property type="entry name" value="TrpB-like_PALP"/>
</dbReference>
<dbReference type="GO" id="GO:0004124">
    <property type="term" value="F:cysteine synthase activity"/>
    <property type="evidence" value="ECO:0007669"/>
    <property type="project" value="UniProtKB-EC"/>
</dbReference>
<evidence type="ECO:0000256" key="12">
    <source>
        <dbReference type="ARBA" id="ARBA00078545"/>
    </source>
</evidence>
<evidence type="ECO:0000313" key="16">
    <source>
        <dbReference type="Proteomes" id="UP000238350"/>
    </source>
</evidence>
<evidence type="ECO:0000256" key="1">
    <source>
        <dbReference type="ARBA" id="ARBA00001933"/>
    </source>
</evidence>
<evidence type="ECO:0000256" key="13">
    <source>
        <dbReference type="SAM" id="Phobius"/>
    </source>
</evidence>
<evidence type="ECO:0000256" key="6">
    <source>
        <dbReference type="ARBA" id="ARBA00022692"/>
    </source>
</evidence>
<dbReference type="InterPro" id="IPR050214">
    <property type="entry name" value="Cys_Synth/Cystath_Beta-Synth"/>
</dbReference>
<keyword evidence="5" id="KW-0808">Transferase</keyword>
<dbReference type="CDD" id="cd01561">
    <property type="entry name" value="CBS_like"/>
    <property type="match status" value="1"/>
</dbReference>
<gene>
    <name evidence="15" type="ORF">B9G98_01498</name>
</gene>
<dbReference type="InterPro" id="IPR036052">
    <property type="entry name" value="TrpB-like_PALP_sf"/>
</dbReference>
<sequence>MSAAAGPFSGRTAAAASGILAAAYVGLFLWREWTSRRSFKVASGVDGLVGETAMVRIASLSEITQCEIYGKLEMCNPGGSAKDRVALAVVVEAERIGRLRPGHPDWVVEGTSGSTGISLAVLCRSRGYVAHIVVPDDTSAEKVALLEALGAVVHKVRPAGIADSGHYVNVARRLAQEVNDDPSNDTLAVFADQFETPVNWRAHYTTTGPEIWRQANGQLDAFVTGAGTGGTVAGVSRFLKENLPHVQVVVADPPGSGIYNRIKFGVMFDTAEREGKRRRHQVDTLVEGIGLNRVTANLAEALPYIDDAERVSDADSLAMAHHLVKHDGLFVGSSSAVNCVATYRLAKRLGPGHTLVTILCDSGSRHLSKFWAAELQDTELLLDLK</sequence>
<dbReference type="InterPro" id="IPR001216">
    <property type="entry name" value="P-phosphate_BS"/>
</dbReference>
<dbReference type="GO" id="GO:0006535">
    <property type="term" value="P:cysteine biosynthetic process from serine"/>
    <property type="evidence" value="ECO:0007669"/>
    <property type="project" value="InterPro"/>
</dbReference>
<evidence type="ECO:0000256" key="11">
    <source>
        <dbReference type="ARBA" id="ARBA00047931"/>
    </source>
</evidence>
<comment type="cofactor">
    <cofactor evidence="1">
        <name>pyridoxal 5'-phosphate</name>
        <dbReference type="ChEBI" id="CHEBI:597326"/>
    </cofactor>
</comment>
<dbReference type="PROSITE" id="PS00901">
    <property type="entry name" value="CYS_SYNTHASE"/>
    <property type="match status" value="1"/>
</dbReference>
<dbReference type="RefSeq" id="XP_024663824.1">
    <property type="nucleotide sequence ID" value="XM_024808056.1"/>
</dbReference>
<dbReference type="Pfam" id="PF00291">
    <property type="entry name" value="PALP"/>
    <property type="match status" value="1"/>
</dbReference>
<keyword evidence="8 13" id="KW-1133">Transmembrane helix</keyword>
<dbReference type="EC" id="2.5.1.47" evidence="4"/>
<keyword evidence="6 13" id="KW-0812">Transmembrane</keyword>
<dbReference type="OrthoDB" id="10259545at2759"/>
<name>A0A2T0FFV9_9ASCO</name>
<evidence type="ECO:0000313" key="15">
    <source>
        <dbReference type="EMBL" id="PRT53878.1"/>
    </source>
</evidence>
<dbReference type="AlphaFoldDB" id="A0A2T0FFV9"/>
<organism evidence="15 16">
    <name type="scientific">Wickerhamiella sorbophila</name>
    <dbReference type="NCBI Taxonomy" id="45607"/>
    <lineage>
        <taxon>Eukaryota</taxon>
        <taxon>Fungi</taxon>
        <taxon>Dikarya</taxon>
        <taxon>Ascomycota</taxon>
        <taxon>Saccharomycotina</taxon>
        <taxon>Dipodascomycetes</taxon>
        <taxon>Dipodascales</taxon>
        <taxon>Trichomonascaceae</taxon>
        <taxon>Wickerhamiella</taxon>
    </lineage>
</organism>
<dbReference type="PANTHER" id="PTHR10314">
    <property type="entry name" value="CYSTATHIONINE BETA-SYNTHASE"/>
    <property type="match status" value="1"/>
</dbReference>
<comment type="catalytic activity">
    <reaction evidence="11">
        <text>O-acetyl-L-serine + hydrogen sulfide = L-cysteine + acetate</text>
        <dbReference type="Rhea" id="RHEA:14829"/>
        <dbReference type="ChEBI" id="CHEBI:29919"/>
        <dbReference type="ChEBI" id="CHEBI:30089"/>
        <dbReference type="ChEBI" id="CHEBI:35235"/>
        <dbReference type="ChEBI" id="CHEBI:58340"/>
        <dbReference type="EC" id="2.5.1.47"/>
    </reaction>
</comment>
<dbReference type="GeneID" id="36515247"/>
<comment type="similarity">
    <text evidence="3">Belongs to the cysteine synthase/cystathionine beta-synthase family.</text>
</comment>
<comment type="subcellular location">
    <subcellularLocation>
        <location evidence="2">Mitochondrion outer membrane</location>
        <topology evidence="2">Single-pass membrane protein</topology>
    </subcellularLocation>
</comment>
<evidence type="ECO:0000259" key="14">
    <source>
        <dbReference type="Pfam" id="PF00291"/>
    </source>
</evidence>
<evidence type="ECO:0000256" key="10">
    <source>
        <dbReference type="ARBA" id="ARBA00023136"/>
    </source>
</evidence>
<keyword evidence="16" id="KW-1185">Reference proteome</keyword>
<proteinExistence type="inferred from homology"/>
<reference evidence="15 16" key="1">
    <citation type="submission" date="2017-04" db="EMBL/GenBank/DDBJ databases">
        <title>Genome sequencing of [Candida] sorbophila.</title>
        <authorList>
            <person name="Ahn J.O."/>
        </authorList>
    </citation>
    <scope>NUCLEOTIDE SEQUENCE [LARGE SCALE GENOMIC DNA]</scope>
    <source>
        <strain evidence="15 16">DS02</strain>
    </source>
</reference>
<evidence type="ECO:0000256" key="3">
    <source>
        <dbReference type="ARBA" id="ARBA00007103"/>
    </source>
</evidence>
<dbReference type="STRING" id="45607.A0A2T0FFV9"/>
<dbReference type="Proteomes" id="UP000238350">
    <property type="component" value="Unassembled WGS sequence"/>
</dbReference>
<dbReference type="Gene3D" id="3.40.50.1100">
    <property type="match status" value="2"/>
</dbReference>
<dbReference type="FunFam" id="3.40.50.1100:FF:000096">
    <property type="entry name" value="Related to cysteine synthase"/>
    <property type="match status" value="1"/>
</dbReference>
<evidence type="ECO:0000256" key="4">
    <source>
        <dbReference type="ARBA" id="ARBA00012681"/>
    </source>
</evidence>
<keyword evidence="9" id="KW-0496">Mitochondrion</keyword>
<keyword evidence="10 13" id="KW-0472">Membrane</keyword>
<dbReference type="SUPFAM" id="SSF53686">
    <property type="entry name" value="Tryptophan synthase beta subunit-like PLP-dependent enzymes"/>
    <property type="match status" value="1"/>
</dbReference>
<evidence type="ECO:0000256" key="7">
    <source>
        <dbReference type="ARBA" id="ARBA00022787"/>
    </source>
</evidence>
<feature type="transmembrane region" description="Helical" evidence="13">
    <location>
        <begin position="12"/>
        <end position="30"/>
    </location>
</feature>
<evidence type="ECO:0000256" key="5">
    <source>
        <dbReference type="ARBA" id="ARBA00022679"/>
    </source>
</evidence>
<accession>A0A2T0FFV9</accession>
<comment type="caution">
    <text evidence="15">The sequence shown here is derived from an EMBL/GenBank/DDBJ whole genome shotgun (WGS) entry which is preliminary data.</text>
</comment>
<feature type="domain" description="Tryptophan synthase beta chain-like PALP" evidence="14">
    <location>
        <begin position="47"/>
        <end position="361"/>
    </location>
</feature>